<keyword evidence="1" id="KW-0732">Signal</keyword>
<protein>
    <recommendedName>
        <fullName evidence="4">Outer membrane family protein</fullName>
    </recommendedName>
</protein>
<dbReference type="Proteomes" id="UP000257045">
    <property type="component" value="Unassembled WGS sequence"/>
</dbReference>
<comment type="caution">
    <text evidence="2">The sequence shown here is derived from an EMBL/GenBank/DDBJ whole genome shotgun (WGS) entry which is preliminary data.</text>
</comment>
<feature type="signal peptide" evidence="1">
    <location>
        <begin position="1"/>
        <end position="21"/>
    </location>
</feature>
<name>A0A3D8IVY3_9HELI</name>
<dbReference type="OrthoDB" id="5327900at2"/>
<dbReference type="AlphaFoldDB" id="A0A3D8IVY3"/>
<feature type="chain" id="PRO_5017682268" description="Outer membrane family protein" evidence="1">
    <location>
        <begin position="22"/>
        <end position="391"/>
    </location>
</feature>
<evidence type="ECO:0000256" key="1">
    <source>
        <dbReference type="SAM" id="SignalP"/>
    </source>
</evidence>
<dbReference type="RefSeq" id="WP_115570085.1">
    <property type="nucleotide sequence ID" value="NZ_NXLV01000018.1"/>
</dbReference>
<evidence type="ECO:0000313" key="3">
    <source>
        <dbReference type="Proteomes" id="UP000257045"/>
    </source>
</evidence>
<dbReference type="EMBL" id="NXLV01000018">
    <property type="protein sequence ID" value="RDU69150.1"/>
    <property type="molecule type" value="Genomic_DNA"/>
</dbReference>
<gene>
    <name evidence="2" type="ORF">CQA58_07440</name>
</gene>
<keyword evidence="3" id="KW-1185">Reference proteome</keyword>
<reference evidence="2 3" key="1">
    <citation type="submission" date="2018-04" db="EMBL/GenBank/DDBJ databases">
        <title>Novel Campyloabacter and Helicobacter Species and Strains.</title>
        <authorList>
            <person name="Mannion A.J."/>
            <person name="Shen Z."/>
            <person name="Fox J.G."/>
        </authorList>
    </citation>
    <scope>NUCLEOTIDE SEQUENCE [LARGE SCALE GENOMIC DNA]</scope>
    <source>
        <strain evidence="2 3">MIT 04-9366</strain>
    </source>
</reference>
<evidence type="ECO:0000313" key="2">
    <source>
        <dbReference type="EMBL" id="RDU69150.1"/>
    </source>
</evidence>
<organism evidence="2 3">
    <name type="scientific">Helicobacter brantae</name>
    <dbReference type="NCBI Taxonomy" id="375927"/>
    <lineage>
        <taxon>Bacteria</taxon>
        <taxon>Pseudomonadati</taxon>
        <taxon>Campylobacterota</taxon>
        <taxon>Epsilonproteobacteria</taxon>
        <taxon>Campylobacterales</taxon>
        <taxon>Helicobacteraceae</taxon>
        <taxon>Helicobacter</taxon>
    </lineage>
</organism>
<sequence>MRTKFFGSLAVASLLVSGANAVTFDVFGHIGTAYSFGIDKINDGSGESKQPWFGGVTARAGFEVGFGPVSLGLGVAGGLPYLISPDGAFKSIVERGFFTKPGDVKWYNWLSDAYLRVDTRNFSLIGGRYDLSTFFDGKDGKTKNGVDWISGLSEGVSLKLETRYLTWWANYAYEIMDFGARNPGRIGSDLMGFHQYGHVGFGSNSHYMSTGVDININEMLYVDPFVTYVLQDGDDVIQLGGKVELDLGNKKFSSQTTFRGMYQNWYENTFLLWLDQEFKIYDLVKFGGGVYTVGKNGGIYHTSEKSRFYGNTFGQNTDFFSAGRDVWYVFTGLTHKYFDLDILYADWDYKEISVVGSVNIINNRSMKWSVGGGWVQENHFDKAIAFTKFSF</sequence>
<proteinExistence type="predicted"/>
<evidence type="ECO:0008006" key="4">
    <source>
        <dbReference type="Google" id="ProtNLM"/>
    </source>
</evidence>
<accession>A0A3D8IVY3</accession>